<organism evidence="2 3">
    <name type="scientific">Dryococelus australis</name>
    <dbReference type="NCBI Taxonomy" id="614101"/>
    <lineage>
        <taxon>Eukaryota</taxon>
        <taxon>Metazoa</taxon>
        <taxon>Ecdysozoa</taxon>
        <taxon>Arthropoda</taxon>
        <taxon>Hexapoda</taxon>
        <taxon>Insecta</taxon>
        <taxon>Pterygota</taxon>
        <taxon>Neoptera</taxon>
        <taxon>Polyneoptera</taxon>
        <taxon>Phasmatodea</taxon>
        <taxon>Verophasmatodea</taxon>
        <taxon>Anareolatae</taxon>
        <taxon>Phasmatidae</taxon>
        <taxon>Eurycanthinae</taxon>
        <taxon>Dryococelus</taxon>
    </lineage>
</organism>
<name>A0ABQ9IJK4_9NEOP</name>
<evidence type="ECO:0000313" key="2">
    <source>
        <dbReference type="EMBL" id="KAJ8896868.1"/>
    </source>
</evidence>
<evidence type="ECO:0000313" key="3">
    <source>
        <dbReference type="Proteomes" id="UP001159363"/>
    </source>
</evidence>
<dbReference type="Proteomes" id="UP001159363">
    <property type="component" value="Chromosome 1"/>
</dbReference>
<sequence length="178" mass="19293">MFQVAKFVSEVYLKAATPLNDIKSFKICGIYPTDQDIFQDADFLAAETADQALISESQASTSNVSISGPPTEDKRPLANTCPLHRSDNAATASGSACPPYSCTSKDSSTSCVVYPQNIHPLPKIQGQRAKIQRKRGTSAILTSSTYKNELAANVTARDIPKLAADIRSKRQGEKRKQL</sequence>
<dbReference type="EMBL" id="JARBHB010000001">
    <property type="protein sequence ID" value="KAJ8896868.1"/>
    <property type="molecule type" value="Genomic_DNA"/>
</dbReference>
<protein>
    <submittedName>
        <fullName evidence="2">Uncharacterized protein</fullName>
    </submittedName>
</protein>
<keyword evidence="3" id="KW-1185">Reference proteome</keyword>
<gene>
    <name evidence="2" type="ORF">PR048_002214</name>
</gene>
<proteinExistence type="predicted"/>
<feature type="region of interest" description="Disordered" evidence="1">
    <location>
        <begin position="60"/>
        <end position="79"/>
    </location>
</feature>
<reference evidence="2 3" key="1">
    <citation type="submission" date="2023-02" db="EMBL/GenBank/DDBJ databases">
        <title>LHISI_Scaffold_Assembly.</title>
        <authorList>
            <person name="Stuart O.P."/>
            <person name="Cleave R."/>
            <person name="Magrath M.J.L."/>
            <person name="Mikheyev A.S."/>
        </authorList>
    </citation>
    <scope>NUCLEOTIDE SEQUENCE [LARGE SCALE GENOMIC DNA]</scope>
    <source>
        <strain evidence="2">Daus_M_001</strain>
        <tissue evidence="2">Leg muscle</tissue>
    </source>
</reference>
<evidence type="ECO:0000256" key="1">
    <source>
        <dbReference type="SAM" id="MobiDB-lite"/>
    </source>
</evidence>
<accession>A0ABQ9IJK4</accession>
<comment type="caution">
    <text evidence="2">The sequence shown here is derived from an EMBL/GenBank/DDBJ whole genome shotgun (WGS) entry which is preliminary data.</text>
</comment>